<dbReference type="Proteomes" id="UP000606494">
    <property type="component" value="Unassembled WGS sequence"/>
</dbReference>
<dbReference type="GO" id="GO:0030272">
    <property type="term" value="F:5-formyltetrahydrofolate cyclo-ligase activity"/>
    <property type="evidence" value="ECO:0007669"/>
    <property type="project" value="UniProtKB-EC"/>
</dbReference>
<protein>
    <recommendedName>
        <fullName evidence="4">5-formyltetrahydrofolate cyclo-ligase</fullName>
        <ecNumber evidence="4">6.3.3.2</ecNumber>
    </recommendedName>
</protein>
<dbReference type="PIRSF" id="PIRSF006806">
    <property type="entry name" value="FTHF_cligase"/>
    <property type="match status" value="1"/>
</dbReference>
<dbReference type="Pfam" id="PF01812">
    <property type="entry name" value="5-FTHF_cyc-lig"/>
    <property type="match status" value="1"/>
</dbReference>
<accession>A0ABR7Y8C3</accession>
<name>A0ABR7Y8C3_9SPHI</name>
<dbReference type="InterPro" id="IPR037171">
    <property type="entry name" value="NagB/RpiA_transferase-like"/>
</dbReference>
<keyword evidence="6" id="KW-1185">Reference proteome</keyword>
<keyword evidence="4" id="KW-0479">Metal-binding</keyword>
<organism evidence="5 6">
    <name type="scientific">Sphingobacterium arenae</name>
    <dbReference type="NCBI Taxonomy" id="1280598"/>
    <lineage>
        <taxon>Bacteria</taxon>
        <taxon>Pseudomonadati</taxon>
        <taxon>Bacteroidota</taxon>
        <taxon>Sphingobacteriia</taxon>
        <taxon>Sphingobacteriales</taxon>
        <taxon>Sphingobacteriaceae</taxon>
        <taxon>Sphingobacterium</taxon>
    </lineage>
</organism>
<comment type="caution">
    <text evidence="5">The sequence shown here is derived from an EMBL/GenBank/DDBJ whole genome shotgun (WGS) entry which is preliminary data.</text>
</comment>
<evidence type="ECO:0000256" key="1">
    <source>
        <dbReference type="ARBA" id="ARBA00010638"/>
    </source>
</evidence>
<dbReference type="PANTHER" id="PTHR23407">
    <property type="entry name" value="ATPASE INHIBITOR/5-FORMYLTETRAHYDROFOLATE CYCLO-LIGASE"/>
    <property type="match status" value="1"/>
</dbReference>
<evidence type="ECO:0000256" key="3">
    <source>
        <dbReference type="ARBA" id="ARBA00022840"/>
    </source>
</evidence>
<comment type="catalytic activity">
    <reaction evidence="4">
        <text>(6S)-5-formyl-5,6,7,8-tetrahydrofolate + ATP = (6R)-5,10-methenyltetrahydrofolate + ADP + phosphate</text>
        <dbReference type="Rhea" id="RHEA:10488"/>
        <dbReference type="ChEBI" id="CHEBI:30616"/>
        <dbReference type="ChEBI" id="CHEBI:43474"/>
        <dbReference type="ChEBI" id="CHEBI:57455"/>
        <dbReference type="ChEBI" id="CHEBI:57457"/>
        <dbReference type="ChEBI" id="CHEBI:456216"/>
        <dbReference type="EC" id="6.3.3.2"/>
    </reaction>
</comment>
<evidence type="ECO:0000256" key="4">
    <source>
        <dbReference type="RuleBase" id="RU361279"/>
    </source>
</evidence>
<dbReference type="Gene3D" id="3.40.50.10420">
    <property type="entry name" value="NagB/RpiA/CoA transferase-like"/>
    <property type="match status" value="1"/>
</dbReference>
<sequence>MTKAELRITYKKKRSQLTETEINSLNAGLLQQLSKFDWKDVHYLHTFLPIAKQNEPDMWSFITNIKIYSPAVHIVVSRSEPKDHSMKHFLLEDRIELAENAWGIIEPMEGETIAETALDVVLVPLLVADKAGNRIGYGKGFYDRFLAKCRPDCRKIGISLFDPVEKIEDVGPLDVPMDIIVTPRLIYTIS</sequence>
<reference evidence="5 6" key="1">
    <citation type="submission" date="2020-08" db="EMBL/GenBank/DDBJ databases">
        <title>Sphingobacterium sp. DN00404 isolated from aquaculture water.</title>
        <authorList>
            <person name="Zhang M."/>
        </authorList>
    </citation>
    <scope>NUCLEOTIDE SEQUENCE [LARGE SCALE GENOMIC DNA]</scope>
    <source>
        <strain evidence="5 6">KCTC 32294</strain>
    </source>
</reference>
<comment type="cofactor">
    <cofactor evidence="4">
        <name>Mg(2+)</name>
        <dbReference type="ChEBI" id="CHEBI:18420"/>
    </cofactor>
</comment>
<comment type="similarity">
    <text evidence="1 4">Belongs to the 5-formyltetrahydrofolate cyclo-ligase family.</text>
</comment>
<evidence type="ECO:0000313" key="5">
    <source>
        <dbReference type="EMBL" id="MBD1427563.1"/>
    </source>
</evidence>
<keyword evidence="4" id="KW-0460">Magnesium</keyword>
<dbReference type="EMBL" id="JACNYK010000007">
    <property type="protein sequence ID" value="MBD1427563.1"/>
    <property type="molecule type" value="Genomic_DNA"/>
</dbReference>
<gene>
    <name evidence="5" type="ORF">H8B17_18445</name>
</gene>
<dbReference type="InterPro" id="IPR024185">
    <property type="entry name" value="FTHF_cligase-like_sf"/>
</dbReference>
<evidence type="ECO:0000313" key="6">
    <source>
        <dbReference type="Proteomes" id="UP000606494"/>
    </source>
</evidence>
<keyword evidence="3 4" id="KW-0067">ATP-binding</keyword>
<proteinExistence type="inferred from homology"/>
<evidence type="ECO:0000256" key="2">
    <source>
        <dbReference type="ARBA" id="ARBA00022741"/>
    </source>
</evidence>
<keyword evidence="5" id="KW-0436">Ligase</keyword>
<dbReference type="NCBIfam" id="TIGR02727">
    <property type="entry name" value="MTHFS_bact"/>
    <property type="match status" value="1"/>
</dbReference>
<dbReference type="EC" id="6.3.3.2" evidence="4"/>
<keyword evidence="2 4" id="KW-0547">Nucleotide-binding</keyword>
<dbReference type="InterPro" id="IPR002698">
    <property type="entry name" value="FTHF_cligase"/>
</dbReference>
<dbReference type="SUPFAM" id="SSF100950">
    <property type="entry name" value="NagB/RpiA/CoA transferase-like"/>
    <property type="match status" value="1"/>
</dbReference>
<dbReference type="PANTHER" id="PTHR23407:SF1">
    <property type="entry name" value="5-FORMYLTETRAHYDROFOLATE CYCLO-LIGASE"/>
    <property type="match status" value="1"/>
</dbReference>